<keyword evidence="2" id="KW-0472">Membrane</keyword>
<feature type="region of interest" description="Disordered" evidence="1">
    <location>
        <begin position="46"/>
        <end position="93"/>
    </location>
</feature>
<sequence length="197" mass="22592">MLEKFRHWYRILPDKKRYLEFVTALLTIPVLLTVIYTNMVSIREDKKSNTTPTPEKSEKIVIIREDENKENEKSNTPTPIPTLELSPTQSTKECKKEVGPVKISSPSEEEIVQDDLICVKIDYTVGEFCSVAWSYKLDDNKWSDYTSSPFCFSKLDPGKHELDLRVQSVASSDEVTLERTFYIKTKEAPSPTPTPLP</sequence>
<dbReference type="AlphaFoldDB" id="A0A1F7IGX7"/>
<evidence type="ECO:0000256" key="1">
    <source>
        <dbReference type="SAM" id="MobiDB-lite"/>
    </source>
</evidence>
<feature type="compositionally biased region" description="Basic and acidic residues" evidence="1">
    <location>
        <begin position="55"/>
        <end position="73"/>
    </location>
</feature>
<dbReference type="EMBL" id="MGAG01000001">
    <property type="protein sequence ID" value="OGK42603.1"/>
    <property type="molecule type" value="Genomic_DNA"/>
</dbReference>
<evidence type="ECO:0000313" key="3">
    <source>
        <dbReference type="EMBL" id="OGK42603.1"/>
    </source>
</evidence>
<protein>
    <submittedName>
        <fullName evidence="3">Uncharacterized protein</fullName>
    </submittedName>
</protein>
<keyword evidence="2" id="KW-0812">Transmembrane</keyword>
<proteinExistence type="predicted"/>
<comment type="caution">
    <text evidence="3">The sequence shown here is derived from an EMBL/GenBank/DDBJ whole genome shotgun (WGS) entry which is preliminary data.</text>
</comment>
<dbReference type="Proteomes" id="UP000177698">
    <property type="component" value="Unassembled WGS sequence"/>
</dbReference>
<feature type="transmembrane region" description="Helical" evidence="2">
    <location>
        <begin position="21"/>
        <end position="39"/>
    </location>
</feature>
<evidence type="ECO:0000313" key="4">
    <source>
        <dbReference type="Proteomes" id="UP000177698"/>
    </source>
</evidence>
<gene>
    <name evidence="3" type="ORF">A2954_06265</name>
</gene>
<evidence type="ECO:0000256" key="2">
    <source>
        <dbReference type="SAM" id="Phobius"/>
    </source>
</evidence>
<keyword evidence="2" id="KW-1133">Transmembrane helix</keyword>
<reference evidence="3 4" key="1">
    <citation type="journal article" date="2016" name="Nat. Commun.">
        <title>Thousands of microbial genomes shed light on interconnected biogeochemical processes in an aquifer system.</title>
        <authorList>
            <person name="Anantharaman K."/>
            <person name="Brown C.T."/>
            <person name="Hug L.A."/>
            <person name="Sharon I."/>
            <person name="Castelle C.J."/>
            <person name="Probst A.J."/>
            <person name="Thomas B.C."/>
            <person name="Singh A."/>
            <person name="Wilkins M.J."/>
            <person name="Karaoz U."/>
            <person name="Brodie E.L."/>
            <person name="Williams K.H."/>
            <person name="Hubbard S.S."/>
            <person name="Banfield J.F."/>
        </authorList>
    </citation>
    <scope>NUCLEOTIDE SEQUENCE [LARGE SCALE GENOMIC DNA]</scope>
</reference>
<name>A0A1F7IGX7_9BACT</name>
<organism evidence="3 4">
    <name type="scientific">Candidatus Roizmanbacteria bacterium RIFCSPLOWO2_01_FULL_37_12</name>
    <dbReference type="NCBI Taxonomy" id="1802056"/>
    <lineage>
        <taxon>Bacteria</taxon>
        <taxon>Candidatus Roizmaniibacteriota</taxon>
    </lineage>
</organism>
<accession>A0A1F7IGX7</accession>